<dbReference type="InterPro" id="IPR016186">
    <property type="entry name" value="C-type_lectin-like/link_sf"/>
</dbReference>
<keyword evidence="5" id="KW-1133">Transmembrane helix</keyword>
<reference evidence="8" key="1">
    <citation type="submission" date="2025-08" db="UniProtKB">
        <authorList>
            <consortium name="Ensembl"/>
        </authorList>
    </citation>
    <scope>IDENTIFICATION</scope>
</reference>
<dbReference type="InterPro" id="IPR050919">
    <property type="entry name" value="NKG2/CD94_NK_receptors"/>
</dbReference>
<protein>
    <recommendedName>
        <fullName evidence="7">C-type lectin domain-containing protein</fullName>
    </recommendedName>
</protein>
<dbReference type="PROSITE" id="PS50041">
    <property type="entry name" value="C_TYPE_LECTIN_2"/>
    <property type="match status" value="1"/>
</dbReference>
<dbReference type="Proteomes" id="UP000261540">
    <property type="component" value="Unplaced"/>
</dbReference>
<dbReference type="GO" id="GO:0030246">
    <property type="term" value="F:carbohydrate binding"/>
    <property type="evidence" value="ECO:0007669"/>
    <property type="project" value="UniProtKB-KW"/>
</dbReference>
<evidence type="ECO:0000256" key="1">
    <source>
        <dbReference type="ARBA" id="ARBA00004606"/>
    </source>
</evidence>
<dbReference type="PANTHER" id="PTHR22800">
    <property type="entry name" value="C-TYPE LECTIN PROTEINS"/>
    <property type="match status" value="1"/>
</dbReference>
<comment type="subcellular location">
    <subcellularLocation>
        <location evidence="1">Membrane</location>
        <topology evidence="1">Single-pass type II membrane protein</topology>
    </subcellularLocation>
</comment>
<keyword evidence="3" id="KW-0430">Lectin</keyword>
<dbReference type="STRING" id="1676925.ENSPKIP00000014983"/>
<evidence type="ECO:0000256" key="4">
    <source>
        <dbReference type="ARBA" id="ARBA00022968"/>
    </source>
</evidence>
<keyword evidence="9" id="KW-1185">Reference proteome</keyword>
<dbReference type="GeneTree" id="ENSGT00960000187527"/>
<evidence type="ECO:0000256" key="2">
    <source>
        <dbReference type="ARBA" id="ARBA00022692"/>
    </source>
</evidence>
<reference evidence="8" key="2">
    <citation type="submission" date="2025-09" db="UniProtKB">
        <authorList>
            <consortium name="Ensembl"/>
        </authorList>
    </citation>
    <scope>IDENTIFICATION</scope>
</reference>
<evidence type="ECO:0000313" key="9">
    <source>
        <dbReference type="Proteomes" id="UP000261540"/>
    </source>
</evidence>
<evidence type="ECO:0000256" key="5">
    <source>
        <dbReference type="ARBA" id="ARBA00022989"/>
    </source>
</evidence>
<name>A0A3B3R9C7_9TELE</name>
<dbReference type="Gene3D" id="3.10.100.10">
    <property type="entry name" value="Mannose-Binding Protein A, subunit A"/>
    <property type="match status" value="1"/>
</dbReference>
<organism evidence="8 9">
    <name type="scientific">Paramormyrops kingsleyae</name>
    <dbReference type="NCBI Taxonomy" id="1676925"/>
    <lineage>
        <taxon>Eukaryota</taxon>
        <taxon>Metazoa</taxon>
        <taxon>Chordata</taxon>
        <taxon>Craniata</taxon>
        <taxon>Vertebrata</taxon>
        <taxon>Euteleostomi</taxon>
        <taxon>Actinopterygii</taxon>
        <taxon>Neopterygii</taxon>
        <taxon>Teleostei</taxon>
        <taxon>Osteoglossocephala</taxon>
        <taxon>Osteoglossomorpha</taxon>
        <taxon>Osteoglossiformes</taxon>
        <taxon>Mormyridae</taxon>
        <taxon>Paramormyrops</taxon>
    </lineage>
</organism>
<dbReference type="GO" id="GO:0016020">
    <property type="term" value="C:membrane"/>
    <property type="evidence" value="ECO:0007669"/>
    <property type="project" value="UniProtKB-SubCell"/>
</dbReference>
<dbReference type="AlphaFoldDB" id="A0A3B3R9C7"/>
<evidence type="ECO:0000256" key="3">
    <source>
        <dbReference type="ARBA" id="ARBA00022734"/>
    </source>
</evidence>
<evidence type="ECO:0000256" key="6">
    <source>
        <dbReference type="ARBA" id="ARBA00023136"/>
    </source>
</evidence>
<sequence>RAANRGRLRRCLRCAASRGHLGGRPQCPDGWVHYGRNCYLISRKIKQWQEAAQACDVAAPGAHLLDTDTEEELAFVSSFLQSLNLVLLWTSLNDIQVSDCVVFSKSSKRQIFFLSDTL</sequence>
<dbReference type="InterPro" id="IPR016187">
    <property type="entry name" value="CTDL_fold"/>
</dbReference>
<keyword evidence="4" id="KW-0735">Signal-anchor</keyword>
<dbReference type="Ensembl" id="ENSPKIT00000039440.1">
    <property type="protein sequence ID" value="ENSPKIP00000014983.1"/>
    <property type="gene ID" value="ENSPKIG00000001847.1"/>
</dbReference>
<evidence type="ECO:0000313" key="8">
    <source>
        <dbReference type="Ensembl" id="ENSPKIP00000014983.1"/>
    </source>
</evidence>
<dbReference type="GO" id="GO:0002223">
    <property type="term" value="P:stimulatory C-type lectin receptor signaling pathway"/>
    <property type="evidence" value="ECO:0007669"/>
    <property type="project" value="TreeGrafter"/>
</dbReference>
<proteinExistence type="predicted"/>
<feature type="domain" description="C-type lectin" evidence="7">
    <location>
        <begin position="34"/>
        <end position="94"/>
    </location>
</feature>
<dbReference type="PANTHER" id="PTHR22800:SF252">
    <property type="entry name" value="NATURAL KILLER CELLS ANTIGEN CD94"/>
    <property type="match status" value="1"/>
</dbReference>
<keyword evidence="2" id="KW-0812">Transmembrane</keyword>
<dbReference type="InterPro" id="IPR001304">
    <property type="entry name" value="C-type_lectin-like"/>
</dbReference>
<dbReference type="GO" id="GO:0045954">
    <property type="term" value="P:positive regulation of natural killer cell mediated cytotoxicity"/>
    <property type="evidence" value="ECO:0007669"/>
    <property type="project" value="TreeGrafter"/>
</dbReference>
<evidence type="ECO:0000259" key="7">
    <source>
        <dbReference type="PROSITE" id="PS50041"/>
    </source>
</evidence>
<dbReference type="SUPFAM" id="SSF56436">
    <property type="entry name" value="C-type lectin-like"/>
    <property type="match status" value="1"/>
</dbReference>
<keyword evidence="6" id="KW-0472">Membrane</keyword>
<accession>A0A3B3R9C7</accession>